<organism evidence="2 3">
    <name type="scientific">Bimuria novae-zelandiae CBS 107.79</name>
    <dbReference type="NCBI Taxonomy" id="1447943"/>
    <lineage>
        <taxon>Eukaryota</taxon>
        <taxon>Fungi</taxon>
        <taxon>Dikarya</taxon>
        <taxon>Ascomycota</taxon>
        <taxon>Pezizomycotina</taxon>
        <taxon>Dothideomycetes</taxon>
        <taxon>Pleosporomycetidae</taxon>
        <taxon>Pleosporales</taxon>
        <taxon>Massarineae</taxon>
        <taxon>Didymosphaeriaceae</taxon>
        <taxon>Bimuria</taxon>
    </lineage>
</organism>
<gene>
    <name evidence="2" type="ORF">BU23DRAFT_143586</name>
</gene>
<evidence type="ECO:0000313" key="2">
    <source>
        <dbReference type="EMBL" id="KAF1972811.1"/>
    </source>
</evidence>
<name>A0A6A5V6H4_9PLEO</name>
<evidence type="ECO:0000256" key="1">
    <source>
        <dbReference type="SAM" id="MobiDB-lite"/>
    </source>
</evidence>
<accession>A0A6A5V6H4</accession>
<feature type="region of interest" description="Disordered" evidence="1">
    <location>
        <begin position="150"/>
        <end position="198"/>
    </location>
</feature>
<sequence length="198" mass="22387">MKEHVVRASLLLSSREPSAASQYVPTTIKLHIYFHFVNDECIRFQTDMDYPLAINEITNCMSSRQHEHCGVGSLPRNRPESNVTKLTYQVPNRLVCIYASETCIFPDHTRFTCLPRSNFSQPGCQPGPLIRLTPTGAQRHDLGVRCAHASRLRGHPSTQPMDRSSTSGLPKLRYPKHDTRPQIPRPRLHVPPLPSQTA</sequence>
<dbReference type="EMBL" id="ML976684">
    <property type="protein sequence ID" value="KAF1972811.1"/>
    <property type="molecule type" value="Genomic_DNA"/>
</dbReference>
<dbReference type="Proteomes" id="UP000800036">
    <property type="component" value="Unassembled WGS sequence"/>
</dbReference>
<feature type="compositionally biased region" description="Pro residues" evidence="1">
    <location>
        <begin position="189"/>
        <end position="198"/>
    </location>
</feature>
<evidence type="ECO:0000313" key="3">
    <source>
        <dbReference type="Proteomes" id="UP000800036"/>
    </source>
</evidence>
<feature type="compositionally biased region" description="Polar residues" evidence="1">
    <location>
        <begin position="156"/>
        <end position="168"/>
    </location>
</feature>
<reference evidence="2" key="1">
    <citation type="journal article" date="2020" name="Stud. Mycol.">
        <title>101 Dothideomycetes genomes: a test case for predicting lifestyles and emergence of pathogens.</title>
        <authorList>
            <person name="Haridas S."/>
            <person name="Albert R."/>
            <person name="Binder M."/>
            <person name="Bloem J."/>
            <person name="Labutti K."/>
            <person name="Salamov A."/>
            <person name="Andreopoulos B."/>
            <person name="Baker S."/>
            <person name="Barry K."/>
            <person name="Bills G."/>
            <person name="Bluhm B."/>
            <person name="Cannon C."/>
            <person name="Castanera R."/>
            <person name="Culley D."/>
            <person name="Daum C."/>
            <person name="Ezra D."/>
            <person name="Gonzalez J."/>
            <person name="Henrissat B."/>
            <person name="Kuo A."/>
            <person name="Liang C."/>
            <person name="Lipzen A."/>
            <person name="Lutzoni F."/>
            <person name="Magnuson J."/>
            <person name="Mondo S."/>
            <person name="Nolan M."/>
            <person name="Ohm R."/>
            <person name="Pangilinan J."/>
            <person name="Park H.-J."/>
            <person name="Ramirez L."/>
            <person name="Alfaro M."/>
            <person name="Sun H."/>
            <person name="Tritt A."/>
            <person name="Yoshinaga Y."/>
            <person name="Zwiers L.-H."/>
            <person name="Turgeon B."/>
            <person name="Goodwin S."/>
            <person name="Spatafora J."/>
            <person name="Crous P."/>
            <person name="Grigoriev I."/>
        </authorList>
    </citation>
    <scope>NUCLEOTIDE SEQUENCE</scope>
    <source>
        <strain evidence="2">CBS 107.79</strain>
    </source>
</reference>
<proteinExistence type="predicted"/>
<keyword evidence="3" id="KW-1185">Reference proteome</keyword>
<dbReference type="AlphaFoldDB" id="A0A6A5V6H4"/>
<protein>
    <submittedName>
        <fullName evidence="2">Uncharacterized protein</fullName>
    </submittedName>
</protein>